<evidence type="ECO:0000313" key="2">
    <source>
        <dbReference type="Proteomes" id="UP000584374"/>
    </source>
</evidence>
<dbReference type="Proteomes" id="UP000584374">
    <property type="component" value="Unassembled WGS sequence"/>
</dbReference>
<dbReference type="AlphaFoldDB" id="A0A840Q4K4"/>
<proteinExistence type="predicted"/>
<keyword evidence="2" id="KW-1185">Reference proteome</keyword>
<organism evidence="1 2">
    <name type="scientific">Saccharopolyspora phatthalungensis</name>
    <dbReference type="NCBI Taxonomy" id="664693"/>
    <lineage>
        <taxon>Bacteria</taxon>
        <taxon>Bacillati</taxon>
        <taxon>Actinomycetota</taxon>
        <taxon>Actinomycetes</taxon>
        <taxon>Pseudonocardiales</taxon>
        <taxon>Pseudonocardiaceae</taxon>
        <taxon>Saccharopolyspora</taxon>
    </lineage>
</organism>
<accession>A0A840Q4K4</accession>
<evidence type="ECO:0000313" key="1">
    <source>
        <dbReference type="EMBL" id="MBB5157432.1"/>
    </source>
</evidence>
<sequence length="76" mass="8429">MYALADGARDQVEDLVRELARRDGAAFDRLLDHAGQMAVRHGEDELALGGGGVLHTELEVTGIDQRMRERRPSDNE</sequence>
<dbReference type="EMBL" id="JACHIW010000001">
    <property type="protein sequence ID" value="MBB5157432.1"/>
    <property type="molecule type" value="Genomic_DNA"/>
</dbReference>
<protein>
    <submittedName>
        <fullName evidence="1">Uncharacterized protein</fullName>
    </submittedName>
</protein>
<name>A0A840Q4K4_9PSEU</name>
<reference evidence="1 2" key="1">
    <citation type="submission" date="2020-08" db="EMBL/GenBank/DDBJ databases">
        <title>Sequencing the genomes of 1000 actinobacteria strains.</title>
        <authorList>
            <person name="Klenk H.-P."/>
        </authorList>
    </citation>
    <scope>NUCLEOTIDE SEQUENCE [LARGE SCALE GENOMIC DNA]</scope>
    <source>
        <strain evidence="1 2">DSM 45584</strain>
    </source>
</reference>
<gene>
    <name evidence="1" type="ORF">BJ970_004966</name>
</gene>
<comment type="caution">
    <text evidence="1">The sequence shown here is derived from an EMBL/GenBank/DDBJ whole genome shotgun (WGS) entry which is preliminary data.</text>
</comment>
<dbReference type="RefSeq" id="WP_184728361.1">
    <property type="nucleotide sequence ID" value="NZ_JACHIW010000001.1"/>
</dbReference>